<comment type="caution">
    <text evidence="2">Lacks conserved residue(s) required for the propagation of feature annotation.</text>
</comment>
<evidence type="ECO:0000313" key="4">
    <source>
        <dbReference type="EMBL" id="KAL3630238.1"/>
    </source>
</evidence>
<dbReference type="Gene3D" id="3.40.50.1220">
    <property type="entry name" value="TPP-binding domain"/>
    <property type="match status" value="1"/>
</dbReference>
<dbReference type="InterPro" id="IPR029035">
    <property type="entry name" value="DHS-like_NAD/FAD-binding_dom"/>
</dbReference>
<dbReference type="AlphaFoldDB" id="A0ABD3CJY9"/>
<sequence length="154" mass="16929">MAMAALCSPHQPFISNLKGAVEFLGTLMPGKSSLPKLYTLRSTARNGETLWKPRFISSQGSLKLMQKTFSIRPSGASMEDKEIPSNFLRDKKMVPSSNPPSAEDIDLLYRFFDRSSKLVILTGAGISTESGIPDYRSPNGAYSTGFRPITHQVI</sequence>
<evidence type="ECO:0000259" key="3">
    <source>
        <dbReference type="PROSITE" id="PS50305"/>
    </source>
</evidence>
<dbReference type="PROSITE" id="PS50305">
    <property type="entry name" value="SIRTUIN"/>
    <property type="match status" value="1"/>
</dbReference>
<evidence type="ECO:0000313" key="5">
    <source>
        <dbReference type="Proteomes" id="UP001632038"/>
    </source>
</evidence>
<evidence type="ECO:0000256" key="2">
    <source>
        <dbReference type="PROSITE-ProRule" id="PRU00236"/>
    </source>
</evidence>
<dbReference type="PANTHER" id="PTHR11085:SF10">
    <property type="entry name" value="NAD-DEPENDENT PROTEIN DEACYLASE SIRTUIN-5, MITOCHONDRIAL-RELATED"/>
    <property type="match status" value="1"/>
</dbReference>
<name>A0ABD3CJY9_9LAMI</name>
<dbReference type="InterPro" id="IPR026590">
    <property type="entry name" value="Ssirtuin_cat_dom"/>
</dbReference>
<accession>A0ABD3CJY9</accession>
<dbReference type="InterPro" id="IPR050134">
    <property type="entry name" value="NAD-dep_sirtuin_deacylases"/>
</dbReference>
<keyword evidence="1" id="KW-0520">NAD</keyword>
<feature type="domain" description="Deacetylase sirtuin-type" evidence="3">
    <location>
        <begin position="98"/>
        <end position="154"/>
    </location>
</feature>
<proteinExistence type="predicted"/>
<dbReference type="SUPFAM" id="SSF52467">
    <property type="entry name" value="DHS-like NAD/FAD-binding domain"/>
    <property type="match status" value="1"/>
</dbReference>
<evidence type="ECO:0000256" key="1">
    <source>
        <dbReference type="ARBA" id="ARBA00023027"/>
    </source>
</evidence>
<comment type="caution">
    <text evidence="4">The sequence shown here is derived from an EMBL/GenBank/DDBJ whole genome shotgun (WGS) entry which is preliminary data.</text>
</comment>
<reference evidence="5" key="1">
    <citation type="journal article" date="2024" name="IScience">
        <title>Strigolactones Initiate the Formation of Haustorium-like Structures in Castilleja.</title>
        <authorList>
            <person name="Buerger M."/>
            <person name="Peterson D."/>
            <person name="Chory J."/>
        </authorList>
    </citation>
    <scope>NUCLEOTIDE SEQUENCE [LARGE SCALE GENOMIC DNA]</scope>
</reference>
<dbReference type="Proteomes" id="UP001632038">
    <property type="component" value="Unassembled WGS sequence"/>
</dbReference>
<dbReference type="EMBL" id="JAVIJP010000032">
    <property type="protein sequence ID" value="KAL3630238.1"/>
    <property type="molecule type" value="Genomic_DNA"/>
</dbReference>
<keyword evidence="5" id="KW-1185">Reference proteome</keyword>
<dbReference type="PANTHER" id="PTHR11085">
    <property type="entry name" value="NAD-DEPENDENT PROTEIN DEACYLASE SIRTUIN-5, MITOCHONDRIAL-RELATED"/>
    <property type="match status" value="1"/>
</dbReference>
<protein>
    <submittedName>
        <fullName evidence="4">NAD-dependent protein deacetylase srt2</fullName>
    </submittedName>
</protein>
<organism evidence="4 5">
    <name type="scientific">Castilleja foliolosa</name>
    <dbReference type="NCBI Taxonomy" id="1961234"/>
    <lineage>
        <taxon>Eukaryota</taxon>
        <taxon>Viridiplantae</taxon>
        <taxon>Streptophyta</taxon>
        <taxon>Embryophyta</taxon>
        <taxon>Tracheophyta</taxon>
        <taxon>Spermatophyta</taxon>
        <taxon>Magnoliopsida</taxon>
        <taxon>eudicotyledons</taxon>
        <taxon>Gunneridae</taxon>
        <taxon>Pentapetalae</taxon>
        <taxon>asterids</taxon>
        <taxon>lamiids</taxon>
        <taxon>Lamiales</taxon>
        <taxon>Orobanchaceae</taxon>
        <taxon>Pedicularideae</taxon>
        <taxon>Castillejinae</taxon>
        <taxon>Castilleja</taxon>
    </lineage>
</organism>
<gene>
    <name evidence="4" type="primary">SRT2_1</name>
    <name evidence="4" type="ORF">CASFOL_023222</name>
</gene>